<reference evidence="3" key="1">
    <citation type="journal article" date="2014" name="Int. J. Syst. Evol. Microbiol.">
        <title>Complete genome sequence of Corynebacterium casei LMG S-19264T (=DSM 44701T), isolated from a smear-ripened cheese.</title>
        <authorList>
            <consortium name="US DOE Joint Genome Institute (JGI-PGF)"/>
            <person name="Walter F."/>
            <person name="Albersmeier A."/>
            <person name="Kalinowski J."/>
            <person name="Ruckert C."/>
        </authorList>
    </citation>
    <scope>NUCLEOTIDE SEQUENCE</scope>
    <source>
        <strain evidence="3">JCM 5069</strain>
    </source>
</reference>
<sequence>MLRQESTGRVDRAVVRGRLPVAVLLRRLLRRRTPVDHQGVHREPEAPGSRSRSDAAALSAIPLGMRCIASPDGRGSPQGSAKVLDTFERVSEAVTALFARLFASAAAREGMTAFLERRDPAWAR</sequence>
<reference evidence="3" key="2">
    <citation type="submission" date="2020-09" db="EMBL/GenBank/DDBJ databases">
        <authorList>
            <person name="Sun Q."/>
            <person name="Ohkuma M."/>
        </authorList>
    </citation>
    <scope>NUCLEOTIDE SEQUENCE</scope>
    <source>
        <strain evidence="3">JCM 5069</strain>
    </source>
</reference>
<proteinExistence type="inferred from homology"/>
<dbReference type="Proteomes" id="UP000603708">
    <property type="component" value="Unassembled WGS sequence"/>
</dbReference>
<protein>
    <submittedName>
        <fullName evidence="3">Uncharacterized protein</fullName>
    </submittedName>
</protein>
<name>A0A919FMN5_9ACTN</name>
<dbReference type="InterPro" id="IPR014748">
    <property type="entry name" value="Enoyl-CoA_hydra_C"/>
</dbReference>
<feature type="region of interest" description="Disordered" evidence="2">
    <location>
        <begin position="34"/>
        <end position="55"/>
    </location>
</feature>
<evidence type="ECO:0000313" key="4">
    <source>
        <dbReference type="Proteomes" id="UP000603708"/>
    </source>
</evidence>
<evidence type="ECO:0000256" key="2">
    <source>
        <dbReference type="SAM" id="MobiDB-lite"/>
    </source>
</evidence>
<evidence type="ECO:0000313" key="3">
    <source>
        <dbReference type="EMBL" id="GHH68990.1"/>
    </source>
</evidence>
<comment type="similarity">
    <text evidence="1">Belongs to the enoyl-CoA hydratase/isomerase family.</text>
</comment>
<feature type="compositionally biased region" description="Basic and acidic residues" evidence="2">
    <location>
        <begin position="34"/>
        <end position="45"/>
    </location>
</feature>
<dbReference type="EMBL" id="BNCD01000001">
    <property type="protein sequence ID" value="GHH68990.1"/>
    <property type="molecule type" value="Genomic_DNA"/>
</dbReference>
<organism evidence="3 4">
    <name type="scientific">Streptomyces sulfonofaciens</name>
    <dbReference type="NCBI Taxonomy" id="68272"/>
    <lineage>
        <taxon>Bacteria</taxon>
        <taxon>Bacillati</taxon>
        <taxon>Actinomycetota</taxon>
        <taxon>Actinomycetes</taxon>
        <taxon>Kitasatosporales</taxon>
        <taxon>Streptomycetaceae</taxon>
        <taxon>Streptomyces</taxon>
    </lineage>
</organism>
<accession>A0A919FMN5</accession>
<comment type="caution">
    <text evidence="3">The sequence shown here is derived from an EMBL/GenBank/DDBJ whole genome shotgun (WGS) entry which is preliminary data.</text>
</comment>
<dbReference type="Gene3D" id="1.10.12.10">
    <property type="entry name" value="Lyase 2-enoyl-coa Hydratase, Chain A, domain 2"/>
    <property type="match status" value="1"/>
</dbReference>
<keyword evidence="4" id="KW-1185">Reference proteome</keyword>
<gene>
    <name evidence="3" type="ORF">GCM10018793_00680</name>
</gene>
<dbReference type="SUPFAM" id="SSF52096">
    <property type="entry name" value="ClpP/crotonase"/>
    <property type="match status" value="1"/>
</dbReference>
<evidence type="ECO:0000256" key="1">
    <source>
        <dbReference type="ARBA" id="ARBA00005254"/>
    </source>
</evidence>
<dbReference type="AlphaFoldDB" id="A0A919FMN5"/>
<dbReference type="InterPro" id="IPR029045">
    <property type="entry name" value="ClpP/crotonase-like_dom_sf"/>
</dbReference>